<gene>
    <name evidence="2" type="ORF">FC770_02910</name>
</gene>
<dbReference type="Proteomes" id="UP000307808">
    <property type="component" value="Unassembled WGS sequence"/>
</dbReference>
<dbReference type="RefSeq" id="WP_137064595.1">
    <property type="nucleotide sequence ID" value="NZ_CP040748.1"/>
</dbReference>
<proteinExistence type="predicted"/>
<keyword evidence="1" id="KW-0472">Membrane</keyword>
<feature type="transmembrane region" description="Helical" evidence="1">
    <location>
        <begin position="76"/>
        <end position="95"/>
    </location>
</feature>
<feature type="transmembrane region" description="Helical" evidence="1">
    <location>
        <begin position="34"/>
        <end position="55"/>
    </location>
</feature>
<keyword evidence="1" id="KW-0812">Transmembrane</keyword>
<organism evidence="2 3">
    <name type="scientific">Nocardioides jishulii</name>
    <dbReference type="NCBI Taxonomy" id="2575440"/>
    <lineage>
        <taxon>Bacteria</taxon>
        <taxon>Bacillati</taxon>
        <taxon>Actinomycetota</taxon>
        <taxon>Actinomycetes</taxon>
        <taxon>Propionibacteriales</taxon>
        <taxon>Nocardioidaceae</taxon>
        <taxon>Nocardioides</taxon>
    </lineage>
</organism>
<keyword evidence="3" id="KW-1185">Reference proteome</keyword>
<reference evidence="2 3" key="1">
    <citation type="submission" date="2019-04" db="EMBL/GenBank/DDBJ databases">
        <authorList>
            <person name="Dong K."/>
        </authorList>
    </citation>
    <scope>NUCLEOTIDE SEQUENCE [LARGE SCALE GENOMIC DNA]</scope>
    <source>
        <strain evidence="3">dk3543</strain>
    </source>
</reference>
<keyword evidence="1" id="KW-1133">Transmembrane helix</keyword>
<accession>A0A4V6X637</accession>
<evidence type="ECO:0000313" key="2">
    <source>
        <dbReference type="EMBL" id="TKI64133.1"/>
    </source>
</evidence>
<dbReference type="AlphaFoldDB" id="A0A4V6X637"/>
<evidence type="ECO:0000313" key="3">
    <source>
        <dbReference type="Proteomes" id="UP000307808"/>
    </source>
</evidence>
<name>A0A4V6X637_9ACTN</name>
<evidence type="ECO:0000256" key="1">
    <source>
        <dbReference type="SAM" id="Phobius"/>
    </source>
</evidence>
<feature type="transmembrane region" description="Helical" evidence="1">
    <location>
        <begin position="101"/>
        <end position="122"/>
    </location>
</feature>
<comment type="caution">
    <text evidence="2">The sequence shown here is derived from an EMBL/GenBank/DDBJ whole genome shotgun (WGS) entry which is preliminary data.</text>
</comment>
<sequence length="132" mass="13813">MRNRRQAPAAPERLVVAGLVLTTSMMIAETHQRWPLPLALAVTLAMLVLALVMVLTDLGAGPRGASGSRGTDLTGVSVKVVLALVAIAIIKGTVAALRSEWVVTFGWAVLAVGLILGCVRLTRASSTSTRWG</sequence>
<protein>
    <submittedName>
        <fullName evidence="2">Uncharacterized protein</fullName>
    </submittedName>
</protein>
<dbReference type="EMBL" id="SZPY01000001">
    <property type="protein sequence ID" value="TKI64133.1"/>
    <property type="molecule type" value="Genomic_DNA"/>
</dbReference>